<dbReference type="PROSITE" id="PS00626">
    <property type="entry name" value="RCC1_2"/>
    <property type="match status" value="2"/>
</dbReference>
<evidence type="ECO:0000313" key="6">
    <source>
        <dbReference type="Proteomes" id="UP001054902"/>
    </source>
</evidence>
<sequence length="1163" mass="130147">MLEEKVDELSQIRKELEKGLFLSTDEVNINGFSCFDLATKEEIVRDLGQQKYSLVIGTSSRIQSVPHGNHCNLDEIFFDFQAFHKLKNDNKSEWIVKVGTAEYNRLEQQLLQTILAVNYEISVARARELVEQILSAAATWASRENHIEISLALSKHVLGEVGDSKYICKVHEVKPSPILIELQGDQGNRFLSTVRVDIENKESNDIVLSLCFALGQAFNIEEDSVSNIFYESCHSNQSSGTDQCSSLTSQILFDKNQISSFVVAMEPNLSTVGSFKKVFHSMKSCMVQNKKKKSISEAIQCAEWNGMKPNKLQSSLLILGKESTCGAMETKKVLFEPITAMEMVTSVECAGDHMLALTNFGTVYSCGDSSHGQLGHGTLEYCRDLRLISYFLEGDNKVTISQISTGSHILGNHSVAIDTDGKVYTWGKSIICGQLSNENSRIKSYTTKPRQMDNFKDHALKVSCGSGFTILLASTKESESCGSTVYTFGLRTNGRLGQGKLNHENDQRTKKKRNQDTYTCEWKPKIVSTLLGEEIKDISAGKDHSLAVSMSGTIWAWGSNAFGQCGVKPLEQSEILINHLKNMNERFNGIHEPNDVSLQNDLWSPHEVPLQSNTINPRFVSVSAGSIHSAAICSNGNLYTWGGGGSNYCLGQGKSHIKNYCYGFDKKKDLQHREILGICGYLELEAWSHPTQILEGETIAKVSLGDGNGTALTESGLFYCWGSGGAKEDCQLPSIPNELLCKRVSNMTSGTGDQIMAILSDDYQAKHMGSKLYNEVIEAKRPKDHSLDCALIVEGKQLFCHKVMISQRSPVLCQMLQSFPKQGFTNLLISSIEYEIMKMVIEFIYLDDIQNIDLCSSSDLYKVHETATIFKLTRLIVLSSKLLQIPGKVTDGDLSENPNISTFSEDMIKAFRNANFCDVQIKVEGKIIEAHKCFLRYGSEYFASVLTKSQEENTILELHSESYESIYKMLEFLYSGGMWNESDSDISQEVWIQHFMLLEKYGVNGNLSVLQSRIELDLPTAMAIVQHMKSPKLRRRSCLYIANHLSELEEAEDLKNLLNQCDPCITHTMLEYIKGNMGIQKSIAEDRKELVVDFMTRAQKSKVLVQKFRSAVNLRESVRIGPISVVLLLYTMAIQNFESIESLLPFGNVLTIAFVIIYLFQHL</sequence>
<dbReference type="AlphaFoldDB" id="A0AAD3CTU7"/>
<organism evidence="5 6">
    <name type="scientific">Chaetoceros tenuissimus</name>
    <dbReference type="NCBI Taxonomy" id="426638"/>
    <lineage>
        <taxon>Eukaryota</taxon>
        <taxon>Sar</taxon>
        <taxon>Stramenopiles</taxon>
        <taxon>Ochrophyta</taxon>
        <taxon>Bacillariophyta</taxon>
        <taxon>Coscinodiscophyceae</taxon>
        <taxon>Chaetocerotophycidae</taxon>
        <taxon>Chaetocerotales</taxon>
        <taxon>Chaetocerotaceae</taxon>
        <taxon>Chaetoceros</taxon>
    </lineage>
</organism>
<evidence type="ECO:0000256" key="3">
    <source>
        <dbReference type="SAM" id="Phobius"/>
    </source>
</evidence>
<feature type="domain" description="BTB" evidence="4">
    <location>
        <begin position="917"/>
        <end position="982"/>
    </location>
</feature>
<evidence type="ECO:0000313" key="5">
    <source>
        <dbReference type="EMBL" id="GFH52028.1"/>
    </source>
</evidence>
<feature type="domain" description="BTB" evidence="4">
    <location>
        <begin position="787"/>
        <end position="853"/>
    </location>
</feature>
<dbReference type="EMBL" id="BLLK01000045">
    <property type="protein sequence ID" value="GFH52028.1"/>
    <property type="molecule type" value="Genomic_DNA"/>
</dbReference>
<reference evidence="5 6" key="1">
    <citation type="journal article" date="2021" name="Sci. Rep.">
        <title>The genome of the diatom Chaetoceros tenuissimus carries an ancient integrated fragment of an extant virus.</title>
        <authorList>
            <person name="Hongo Y."/>
            <person name="Kimura K."/>
            <person name="Takaki Y."/>
            <person name="Yoshida Y."/>
            <person name="Baba S."/>
            <person name="Kobayashi G."/>
            <person name="Nagasaki K."/>
            <person name="Hano T."/>
            <person name="Tomaru Y."/>
        </authorList>
    </citation>
    <scope>NUCLEOTIDE SEQUENCE [LARGE SCALE GENOMIC DNA]</scope>
    <source>
        <strain evidence="5 6">NIES-3715</strain>
    </source>
</reference>
<keyword evidence="3" id="KW-1133">Transmembrane helix</keyword>
<dbReference type="SUPFAM" id="SSF54695">
    <property type="entry name" value="POZ domain"/>
    <property type="match status" value="2"/>
</dbReference>
<evidence type="ECO:0000256" key="1">
    <source>
        <dbReference type="ARBA" id="ARBA00022737"/>
    </source>
</evidence>
<feature type="repeat" description="RCC1" evidence="2">
    <location>
        <begin position="421"/>
        <end position="475"/>
    </location>
</feature>
<keyword evidence="1" id="KW-0677">Repeat</keyword>
<protein>
    <recommendedName>
        <fullName evidence="4">BTB domain-containing protein</fullName>
    </recommendedName>
</protein>
<dbReference type="InterPro" id="IPR011333">
    <property type="entry name" value="SKP1/BTB/POZ_sf"/>
</dbReference>
<dbReference type="InterPro" id="IPR058923">
    <property type="entry name" value="RCC1-like_dom"/>
</dbReference>
<evidence type="ECO:0000256" key="2">
    <source>
        <dbReference type="PROSITE-ProRule" id="PRU00235"/>
    </source>
</evidence>
<dbReference type="PRINTS" id="PR00633">
    <property type="entry name" value="RCCNDNSATION"/>
</dbReference>
<comment type="caution">
    <text evidence="5">The sequence shown here is derived from an EMBL/GenBank/DDBJ whole genome shotgun (WGS) entry which is preliminary data.</text>
</comment>
<feature type="repeat" description="RCC1" evidence="2">
    <location>
        <begin position="552"/>
        <end position="635"/>
    </location>
</feature>
<dbReference type="InterPro" id="IPR000210">
    <property type="entry name" value="BTB/POZ_dom"/>
</dbReference>
<feature type="repeat" description="RCC1" evidence="2">
    <location>
        <begin position="483"/>
        <end position="551"/>
    </location>
</feature>
<name>A0AAD3CTU7_9STRA</name>
<gene>
    <name evidence="5" type="ORF">CTEN210_08504</name>
</gene>
<dbReference type="Gene3D" id="2.130.10.30">
    <property type="entry name" value="Regulator of chromosome condensation 1/beta-lactamase-inhibitor protein II"/>
    <property type="match status" value="2"/>
</dbReference>
<dbReference type="SUPFAM" id="SSF50985">
    <property type="entry name" value="RCC1/BLIP-II"/>
    <property type="match status" value="1"/>
</dbReference>
<dbReference type="Pfam" id="PF25390">
    <property type="entry name" value="WD40_RLD"/>
    <property type="match status" value="1"/>
</dbReference>
<dbReference type="InterPro" id="IPR051625">
    <property type="entry name" value="Signaling_Regulatory_Domain"/>
</dbReference>
<evidence type="ECO:0000259" key="4">
    <source>
        <dbReference type="PROSITE" id="PS50097"/>
    </source>
</evidence>
<dbReference type="InterPro" id="IPR009091">
    <property type="entry name" value="RCC1/BLIP-II"/>
</dbReference>
<feature type="transmembrane region" description="Helical" evidence="3">
    <location>
        <begin position="1142"/>
        <end position="1160"/>
    </location>
</feature>
<dbReference type="PROSITE" id="PS50097">
    <property type="entry name" value="BTB"/>
    <property type="match status" value="2"/>
</dbReference>
<dbReference type="PROSITE" id="PS50012">
    <property type="entry name" value="RCC1_3"/>
    <property type="match status" value="3"/>
</dbReference>
<accession>A0AAD3CTU7</accession>
<dbReference type="Pfam" id="PF00651">
    <property type="entry name" value="BTB"/>
    <property type="match status" value="2"/>
</dbReference>
<dbReference type="SMART" id="SM00225">
    <property type="entry name" value="BTB"/>
    <property type="match status" value="2"/>
</dbReference>
<dbReference type="CDD" id="cd18186">
    <property type="entry name" value="BTB_POZ_ZBTB_KLHL-like"/>
    <property type="match status" value="2"/>
</dbReference>
<dbReference type="PANTHER" id="PTHR22872">
    <property type="entry name" value="BTK-BINDING PROTEIN-RELATED"/>
    <property type="match status" value="1"/>
</dbReference>
<keyword evidence="3" id="KW-0472">Membrane</keyword>
<dbReference type="Gene3D" id="3.30.710.10">
    <property type="entry name" value="Potassium Channel Kv1.1, Chain A"/>
    <property type="match status" value="2"/>
</dbReference>
<keyword evidence="3" id="KW-0812">Transmembrane</keyword>
<dbReference type="Proteomes" id="UP001054902">
    <property type="component" value="Unassembled WGS sequence"/>
</dbReference>
<proteinExistence type="predicted"/>
<keyword evidence="6" id="KW-1185">Reference proteome</keyword>
<dbReference type="InterPro" id="IPR000408">
    <property type="entry name" value="Reg_chr_condens"/>
</dbReference>